<protein>
    <submittedName>
        <fullName evidence="10">Putative extracellular nuclease</fullName>
    </submittedName>
</protein>
<keyword evidence="3" id="KW-0963">Cytoplasm</keyword>
<dbReference type="HOGENOM" id="CLU_266463_0_0_0"/>
<dbReference type="NCBIfam" id="NF012200">
    <property type="entry name" value="choice_anch_D"/>
    <property type="match status" value="1"/>
</dbReference>
<dbReference type="Proteomes" id="UP000006056">
    <property type="component" value="Chromosome"/>
</dbReference>
<keyword evidence="5" id="KW-0966">Cell projection</keyword>
<organism evidence="10 11">
    <name type="scientific">Terriglobus roseus (strain DSM 18391 / NRRL B-41598 / KBS 63)</name>
    <dbReference type="NCBI Taxonomy" id="926566"/>
    <lineage>
        <taxon>Bacteria</taxon>
        <taxon>Pseudomonadati</taxon>
        <taxon>Acidobacteriota</taxon>
        <taxon>Terriglobia</taxon>
        <taxon>Terriglobales</taxon>
        <taxon>Acidobacteriaceae</taxon>
        <taxon>Terriglobus</taxon>
    </lineage>
</organism>
<dbReference type="SUPFAM" id="SSF56219">
    <property type="entry name" value="DNase I-like"/>
    <property type="match status" value="1"/>
</dbReference>
<dbReference type="PATRIC" id="fig|926566.3.peg.4231"/>
<feature type="signal peptide" evidence="8">
    <location>
        <begin position="1"/>
        <end position="27"/>
    </location>
</feature>
<dbReference type="PANTHER" id="PTHR42834:SF1">
    <property type="entry name" value="ENDONUCLEASE_EXONUCLEASE_PHOSPHATASE FAMILY PROTEIN (AFU_ORTHOLOGUE AFUA_3G09210)"/>
    <property type="match status" value="1"/>
</dbReference>
<gene>
    <name evidence="10" type="ordered locus">Terro_4288</name>
</gene>
<dbReference type="Gene3D" id="3.60.10.10">
    <property type="entry name" value="Endonuclease/exonuclease/phosphatase"/>
    <property type="match status" value="1"/>
</dbReference>
<dbReference type="Pfam" id="PF19580">
    <property type="entry name" value="Exo_endo_phos_3"/>
    <property type="match status" value="1"/>
</dbReference>
<dbReference type="GO" id="GO:0003824">
    <property type="term" value="F:catalytic activity"/>
    <property type="evidence" value="ECO:0007669"/>
    <property type="project" value="InterPro"/>
</dbReference>
<feature type="transmembrane region" description="Helical" evidence="7">
    <location>
        <begin position="1158"/>
        <end position="1177"/>
    </location>
</feature>
<keyword evidence="7" id="KW-1133">Transmembrane helix</keyword>
<keyword evidence="11" id="KW-1185">Reference proteome</keyword>
<evidence type="ECO:0000256" key="4">
    <source>
        <dbReference type="ARBA" id="ARBA00023069"/>
    </source>
</evidence>
<feature type="region of interest" description="Disordered" evidence="6">
    <location>
        <begin position="205"/>
        <end position="233"/>
    </location>
</feature>
<proteinExistence type="predicted"/>
<evidence type="ECO:0000256" key="5">
    <source>
        <dbReference type="ARBA" id="ARBA00023273"/>
    </source>
</evidence>
<comment type="subcellular location">
    <subcellularLocation>
        <location evidence="1">Cell projection</location>
        <location evidence="1">Cilium</location>
    </subcellularLocation>
    <subcellularLocation>
        <location evidence="2">Cytoplasm</location>
    </subcellularLocation>
</comment>
<evidence type="ECO:0000256" key="7">
    <source>
        <dbReference type="SAM" id="Phobius"/>
    </source>
</evidence>
<dbReference type="STRING" id="926566.Terro_4288"/>
<name>I3ZML7_TERRK</name>
<dbReference type="InterPro" id="IPR001322">
    <property type="entry name" value="Lamin_tail_dom"/>
</dbReference>
<evidence type="ECO:0000259" key="9">
    <source>
        <dbReference type="PROSITE" id="PS51841"/>
    </source>
</evidence>
<dbReference type="EMBL" id="CP003379">
    <property type="protein sequence ID" value="AFL90485.1"/>
    <property type="molecule type" value="Genomic_DNA"/>
</dbReference>
<dbReference type="Gene3D" id="2.60.40.10">
    <property type="entry name" value="Immunoglobulins"/>
    <property type="match status" value="1"/>
</dbReference>
<dbReference type="Pfam" id="PF00932">
    <property type="entry name" value="LTD"/>
    <property type="match status" value="1"/>
</dbReference>
<feature type="domain" description="LTD" evidence="9">
    <location>
        <begin position="17"/>
        <end position="178"/>
    </location>
</feature>
<evidence type="ECO:0000256" key="1">
    <source>
        <dbReference type="ARBA" id="ARBA00004138"/>
    </source>
</evidence>
<evidence type="ECO:0000256" key="2">
    <source>
        <dbReference type="ARBA" id="ARBA00004496"/>
    </source>
</evidence>
<keyword evidence="4" id="KW-0969">Cilium</keyword>
<feature type="transmembrane region" description="Helical" evidence="7">
    <location>
        <begin position="1184"/>
        <end position="1202"/>
    </location>
</feature>
<evidence type="ECO:0000256" key="6">
    <source>
        <dbReference type="SAM" id="MobiDB-lite"/>
    </source>
</evidence>
<sequence>MKILTVPKRLLTLLFLSLLACAPAAFAQTHVVISQVYGGGGNASATWRYDFVELYNPTTAAIDLSSYTVQYAAATGSTWSKVQLSGSIQPGKYYLAQLCIGNTGTSNGVLLPTPDFTAPNTDTAATCVPALAAGSGKVALVSNTTSLSGTGGTVTGLAGTTCPTTNTGAIVDFVGYGSTVTCTESATSTLSRTADLSATKSAIRDAANDDSGDGSADFTVGTPNPRNSSNSTTPVATLAIASSSATPASIAPGDSTVLGVTVTPGSATTAVTATVDLTSVGGSATQALAAGTTANTYTYTLSSTGSLSAATYTLPVTITDNTSATATQNITLRVVVAGSTTPIATIQANRSTYVGTQVTFSGVITVVTNAGYYLQTASATPGSTGDEGIYVFSGSGKNPVGAVVGNNVTVTGTLVQYPLPTASHTPSLEVTTASLTVNSTGQTIPTAIVLPAGFPTATGDINQLRKYESMLVTLPSVTAVGGTDASLVEATETTTSTGQFYVVATGTPRPFREPGMDFRDFPSTTCPTFANCPAATNPTTAAGVARPANLTLYDDNPERLIIESSLGGGTAIDVVAGAVIANPVGVVDYTYSTDYPYGDPARIILTASNRPTVTPSSLTVTALPLPGANQFTVAAFNVERFFDTNAANDLYFNPVSGKTGNSSAVDVTSAAYARRLQKFSLAVRTVLNNPDIISVEEVENIQVLKDMAAQIDADTTTGTKPGYVAYGTDSTTTFTNDIGGISVGFLVKPSRTNVTKWEQVGTTTLVAAGTSALNDRPSQVLHATINRGTGLTPYPITVIVNHLRSLNSVNTAAVQSKKELQAEMLANLIQGYQTAGEHVIAVGDMNAFQFSDGYTDTMGTITGNVSPAGTAVMPGKAIVTPAAVDLITKLPAAQQQSYTEWGSAQVLDHAVVTADIAGSTTLSVGHINADFPVILYNDATTPAASSDHDPLLAYLALPTPVLSATLTGTAAFPSTLVGASSTGQAFTLTNTGEAAIAFTGAVATGDFSASNNCPTSLAVGATCAINVVFKPTVTGARTGTLTVTSSAAVAPVALTGAGASPADFSLTDSANSTTTALSVAAGSTATGTLKLTSLNGFTGAITLSCAAPASIAAAGGTTCTVTSPVTLAAAGTATATVSITTTARTSASGLGALPGSGMGRASLAMLLVVMAGGLFAVRRAGRNVRVGGLLMLLFVLAMGLGGCGDSKSNAGSSTGTPAGTYGYTVSATSGSLTHTETVNLTVQ</sequence>
<dbReference type="GO" id="GO:0005737">
    <property type="term" value="C:cytoplasm"/>
    <property type="evidence" value="ECO:0007669"/>
    <property type="project" value="UniProtKB-SubCell"/>
</dbReference>
<keyword evidence="7" id="KW-0812">Transmembrane</keyword>
<dbReference type="InterPro" id="IPR036691">
    <property type="entry name" value="Endo/exonu/phosph_ase_sf"/>
</dbReference>
<dbReference type="Pfam" id="PF22544">
    <property type="entry name" value="HYDIN_VesB_CFA65-like_Ig"/>
    <property type="match status" value="1"/>
</dbReference>
<dbReference type="InterPro" id="IPR013783">
    <property type="entry name" value="Ig-like_fold"/>
</dbReference>
<evidence type="ECO:0000313" key="11">
    <source>
        <dbReference type="Proteomes" id="UP000006056"/>
    </source>
</evidence>
<accession>I3ZML7</accession>
<evidence type="ECO:0000256" key="8">
    <source>
        <dbReference type="SAM" id="SignalP"/>
    </source>
</evidence>
<dbReference type="InterPro" id="IPR005135">
    <property type="entry name" value="Endo/exonuclease/phosphatase"/>
</dbReference>
<dbReference type="PROSITE" id="PS51841">
    <property type="entry name" value="LTD"/>
    <property type="match status" value="1"/>
</dbReference>
<keyword evidence="8" id="KW-0732">Signal</keyword>
<dbReference type="PANTHER" id="PTHR42834">
    <property type="entry name" value="ENDONUCLEASE/EXONUCLEASE/PHOSPHATASE FAMILY PROTEIN (AFU_ORTHOLOGUE AFUA_3G09210)"/>
    <property type="match status" value="1"/>
</dbReference>
<dbReference type="KEGG" id="trs:Terro_4288"/>
<keyword evidence="7" id="KW-0472">Membrane</keyword>
<dbReference type="OrthoDB" id="9801679at2"/>
<dbReference type="eggNOG" id="COG2374">
    <property type="taxonomic scope" value="Bacteria"/>
</dbReference>
<dbReference type="RefSeq" id="WP_014787745.1">
    <property type="nucleotide sequence ID" value="NC_018014.1"/>
</dbReference>
<dbReference type="PROSITE" id="PS51257">
    <property type="entry name" value="PROKAR_LIPOPROTEIN"/>
    <property type="match status" value="1"/>
</dbReference>
<dbReference type="InterPro" id="IPR053879">
    <property type="entry name" value="HYDIN_VesB_CFA65-like_Ig"/>
</dbReference>
<feature type="compositionally biased region" description="Polar residues" evidence="6">
    <location>
        <begin position="221"/>
        <end position="233"/>
    </location>
</feature>
<evidence type="ECO:0000313" key="10">
    <source>
        <dbReference type="EMBL" id="AFL90485.1"/>
    </source>
</evidence>
<evidence type="ECO:0000256" key="3">
    <source>
        <dbReference type="ARBA" id="ARBA00022490"/>
    </source>
</evidence>
<reference evidence="10 11" key="1">
    <citation type="submission" date="2012-06" db="EMBL/GenBank/DDBJ databases">
        <title>Complete genome of Terriglobus roseus DSM 18391.</title>
        <authorList>
            <consortium name="US DOE Joint Genome Institute (JGI-PGF)"/>
            <person name="Lucas S."/>
            <person name="Copeland A."/>
            <person name="Lapidus A."/>
            <person name="Glavina del Rio T."/>
            <person name="Dalin E."/>
            <person name="Tice H."/>
            <person name="Bruce D."/>
            <person name="Goodwin L."/>
            <person name="Pitluck S."/>
            <person name="Peters L."/>
            <person name="Mikhailova N."/>
            <person name="Munk A.C.C."/>
            <person name="Kyrpides N."/>
            <person name="Mavromatis K."/>
            <person name="Ivanova N."/>
            <person name="Brettin T."/>
            <person name="Detter J.C."/>
            <person name="Han C."/>
            <person name="Larimer F."/>
            <person name="Land M."/>
            <person name="Hauser L."/>
            <person name="Markowitz V."/>
            <person name="Cheng J.-F."/>
            <person name="Hugenholtz P."/>
            <person name="Woyke T."/>
            <person name="Wu D."/>
            <person name="Brambilla E."/>
            <person name="Klenk H.-P."/>
            <person name="Eisen J.A."/>
        </authorList>
    </citation>
    <scope>NUCLEOTIDE SEQUENCE [LARGE SCALE GENOMIC DNA]</scope>
    <source>
        <strain evidence="11">DSM 18391 / NRRL B-41598 / KBS 63</strain>
    </source>
</reference>
<dbReference type="AlphaFoldDB" id="I3ZML7"/>
<feature type="chain" id="PRO_5003684311" evidence="8">
    <location>
        <begin position="28"/>
        <end position="1243"/>
    </location>
</feature>